<dbReference type="Proteomes" id="UP000185746">
    <property type="component" value="Chromosome"/>
</dbReference>
<dbReference type="InterPro" id="IPR041988">
    <property type="entry name" value="Ribosomal_uL24_KOW"/>
</dbReference>
<dbReference type="KEGG" id="surl:BI350_02160"/>
<evidence type="ECO:0000256" key="3">
    <source>
        <dbReference type="ARBA" id="ARBA00011838"/>
    </source>
</evidence>
<evidence type="ECO:0000256" key="8">
    <source>
        <dbReference type="ARBA" id="ARBA00035206"/>
    </source>
</evidence>
<comment type="function">
    <text evidence="1 10">One of two assembly initiator proteins, it binds directly to the 5'-end of the 23S rRNA, where it nucleates assembly of the 50S subunit.</text>
</comment>
<dbReference type="GO" id="GO:0005840">
    <property type="term" value="C:ribosome"/>
    <property type="evidence" value="ECO:0007669"/>
    <property type="project" value="UniProtKB-KW"/>
</dbReference>
<dbReference type="InterPro" id="IPR005825">
    <property type="entry name" value="Ribosomal_uL24_CS"/>
</dbReference>
<dbReference type="EMBL" id="CP017560">
    <property type="protein sequence ID" value="AOV06528.1"/>
    <property type="molecule type" value="Genomic_DNA"/>
</dbReference>
<keyword evidence="4 10" id="KW-0699">rRNA-binding</keyword>
<dbReference type="GO" id="GO:0006412">
    <property type="term" value="P:translation"/>
    <property type="evidence" value="ECO:0007669"/>
    <property type="project" value="UniProtKB-UniRule"/>
</dbReference>
<reference evidence="14 15" key="1">
    <citation type="submission" date="2016-09" db="EMBL/GenBank/DDBJ databases">
        <title>Complete genome sequence of the Lysinibacillus sphaericus LMG 22257, a specie of Bacillus with ureolytic activity that can effectively biodeposit calcium carbonate.</title>
        <authorList>
            <person name="Yan W."/>
        </authorList>
    </citation>
    <scope>NUCLEOTIDE SEQUENCE [LARGE SCALE GENOMIC DNA]</scope>
    <source>
        <strain evidence="14 15">LMG 22257</strain>
    </source>
</reference>
<name>A0A1D8JCU8_9BACL</name>
<evidence type="ECO:0000256" key="4">
    <source>
        <dbReference type="ARBA" id="ARBA00022730"/>
    </source>
</evidence>
<proteinExistence type="inferred from homology"/>
<keyword evidence="15" id="KW-1185">Reference proteome</keyword>
<evidence type="ECO:0000256" key="5">
    <source>
        <dbReference type="ARBA" id="ARBA00022884"/>
    </source>
</evidence>
<gene>
    <name evidence="10" type="primary">rplX</name>
    <name evidence="14" type="ORF">BI350_02160</name>
</gene>
<dbReference type="RefSeq" id="WP_075526636.1">
    <property type="nucleotide sequence ID" value="NZ_CP017560.1"/>
</dbReference>
<dbReference type="NCBIfam" id="TIGR01079">
    <property type="entry name" value="rplX_bact"/>
    <property type="match status" value="1"/>
</dbReference>
<dbReference type="PANTHER" id="PTHR12903">
    <property type="entry name" value="MITOCHONDRIAL RIBOSOMAL PROTEIN L24"/>
    <property type="match status" value="1"/>
</dbReference>
<evidence type="ECO:0000256" key="2">
    <source>
        <dbReference type="ARBA" id="ARBA00010618"/>
    </source>
</evidence>
<keyword evidence="5 10" id="KW-0694">RNA-binding</keyword>
<evidence type="ECO:0000259" key="12">
    <source>
        <dbReference type="Pfam" id="PF00467"/>
    </source>
</evidence>
<dbReference type="GO" id="GO:1990904">
    <property type="term" value="C:ribonucleoprotein complex"/>
    <property type="evidence" value="ECO:0007669"/>
    <property type="project" value="UniProtKB-KW"/>
</dbReference>
<keyword evidence="6 10" id="KW-0689">Ribosomal protein</keyword>
<comment type="function">
    <text evidence="9 10">One of the proteins that surrounds the polypeptide exit tunnel on the outside of the subunit.</text>
</comment>
<dbReference type="GO" id="GO:0003735">
    <property type="term" value="F:structural constituent of ribosome"/>
    <property type="evidence" value="ECO:0007669"/>
    <property type="project" value="InterPro"/>
</dbReference>
<dbReference type="InterPro" id="IPR008991">
    <property type="entry name" value="Translation_prot_SH3-like_sf"/>
</dbReference>
<dbReference type="InterPro" id="IPR005824">
    <property type="entry name" value="KOW"/>
</dbReference>
<dbReference type="Pfam" id="PF17136">
    <property type="entry name" value="ribosomal_L24"/>
    <property type="match status" value="1"/>
</dbReference>
<evidence type="ECO:0000259" key="13">
    <source>
        <dbReference type="Pfam" id="PF17136"/>
    </source>
</evidence>
<dbReference type="InterPro" id="IPR014722">
    <property type="entry name" value="Rib_uL2_dom2"/>
</dbReference>
<evidence type="ECO:0000256" key="6">
    <source>
        <dbReference type="ARBA" id="ARBA00022980"/>
    </source>
</evidence>
<feature type="domain" description="KOW" evidence="12">
    <location>
        <begin position="5"/>
        <end position="36"/>
    </location>
</feature>
<evidence type="ECO:0000256" key="9">
    <source>
        <dbReference type="ARBA" id="ARBA00058688"/>
    </source>
</evidence>
<dbReference type="Pfam" id="PF00467">
    <property type="entry name" value="KOW"/>
    <property type="match status" value="1"/>
</dbReference>
<feature type="domain" description="Large ribosomal subunit protein uL24 C-terminal" evidence="13">
    <location>
        <begin position="38"/>
        <end position="109"/>
    </location>
</feature>
<dbReference type="InterPro" id="IPR057264">
    <property type="entry name" value="Ribosomal_uL24_C"/>
</dbReference>
<comment type="subunit">
    <text evidence="3 10">Part of the 50S ribosomal subunit.</text>
</comment>
<dbReference type="AlphaFoldDB" id="A0A1D8JCU8"/>
<evidence type="ECO:0000256" key="7">
    <source>
        <dbReference type="ARBA" id="ARBA00023274"/>
    </source>
</evidence>
<sequence length="126" mass="13681">MHVKKGDKVRVISGKDKGKDGVILAGFPGKDRVLVEGVNIVKKHTKPNQENPQGGIVSVEAPIHVSNVMLIDPKSGEPTRVGYTFEEKVIDGENYLVKYRVAKKSGEIIDQVSKKEIKGEKGGSSD</sequence>
<evidence type="ECO:0000256" key="1">
    <source>
        <dbReference type="ARBA" id="ARBA00004072"/>
    </source>
</evidence>
<keyword evidence="7 10" id="KW-0687">Ribonucleoprotein</keyword>
<evidence type="ECO:0000313" key="14">
    <source>
        <dbReference type="EMBL" id="AOV06528.1"/>
    </source>
</evidence>
<dbReference type="SUPFAM" id="SSF50104">
    <property type="entry name" value="Translation proteins SH3-like domain"/>
    <property type="match status" value="1"/>
</dbReference>
<comment type="similarity">
    <text evidence="2 10 11">Belongs to the universal ribosomal protein uL24 family.</text>
</comment>
<dbReference type="HAMAP" id="MF_01326_B">
    <property type="entry name" value="Ribosomal_uL24_B"/>
    <property type="match status" value="1"/>
</dbReference>
<dbReference type="FunFam" id="2.30.30.30:FF:000004">
    <property type="entry name" value="50S ribosomal protein L24"/>
    <property type="match status" value="1"/>
</dbReference>
<dbReference type="GO" id="GO:0019843">
    <property type="term" value="F:rRNA binding"/>
    <property type="evidence" value="ECO:0007669"/>
    <property type="project" value="UniProtKB-UniRule"/>
</dbReference>
<accession>A0A1D8JCU8</accession>
<evidence type="ECO:0000313" key="15">
    <source>
        <dbReference type="Proteomes" id="UP000185746"/>
    </source>
</evidence>
<evidence type="ECO:0000256" key="10">
    <source>
        <dbReference type="HAMAP-Rule" id="MF_01326"/>
    </source>
</evidence>
<dbReference type="PROSITE" id="PS01108">
    <property type="entry name" value="RIBOSOMAL_L24"/>
    <property type="match status" value="1"/>
</dbReference>
<dbReference type="CDD" id="cd06089">
    <property type="entry name" value="KOW_RPL26"/>
    <property type="match status" value="1"/>
</dbReference>
<dbReference type="Gene3D" id="2.30.30.30">
    <property type="match status" value="1"/>
</dbReference>
<organism evidence="14 15">
    <name type="scientific">Sporosarcina ureilytica</name>
    <dbReference type="NCBI Taxonomy" id="298596"/>
    <lineage>
        <taxon>Bacteria</taxon>
        <taxon>Bacillati</taxon>
        <taxon>Bacillota</taxon>
        <taxon>Bacilli</taxon>
        <taxon>Bacillales</taxon>
        <taxon>Caryophanaceae</taxon>
        <taxon>Sporosarcina</taxon>
    </lineage>
</organism>
<protein>
    <recommendedName>
        <fullName evidence="8 10">Large ribosomal subunit protein uL24</fullName>
    </recommendedName>
</protein>
<evidence type="ECO:0000256" key="11">
    <source>
        <dbReference type="RuleBase" id="RU003477"/>
    </source>
</evidence>
<dbReference type="InterPro" id="IPR003256">
    <property type="entry name" value="Ribosomal_uL24"/>
</dbReference>